<evidence type="ECO:0000313" key="1">
    <source>
        <dbReference type="EMBL" id="KKN51322.1"/>
    </source>
</evidence>
<reference evidence="1" key="1">
    <citation type="journal article" date="2015" name="Nature">
        <title>Complex archaea that bridge the gap between prokaryotes and eukaryotes.</title>
        <authorList>
            <person name="Spang A."/>
            <person name="Saw J.H."/>
            <person name="Jorgensen S.L."/>
            <person name="Zaremba-Niedzwiedzka K."/>
            <person name="Martijn J."/>
            <person name="Lind A.E."/>
            <person name="van Eijk R."/>
            <person name="Schleper C."/>
            <person name="Guy L."/>
            <person name="Ettema T.J."/>
        </authorList>
    </citation>
    <scope>NUCLEOTIDE SEQUENCE</scope>
</reference>
<dbReference type="EMBL" id="LAZR01001068">
    <property type="protein sequence ID" value="KKN51322.1"/>
    <property type="molecule type" value="Genomic_DNA"/>
</dbReference>
<name>A0A0F9RNF0_9ZZZZ</name>
<accession>A0A0F9RNF0</accession>
<gene>
    <name evidence="1" type="ORF">LCGC14_0623780</name>
</gene>
<organism evidence="1">
    <name type="scientific">marine sediment metagenome</name>
    <dbReference type="NCBI Taxonomy" id="412755"/>
    <lineage>
        <taxon>unclassified sequences</taxon>
        <taxon>metagenomes</taxon>
        <taxon>ecological metagenomes</taxon>
    </lineage>
</organism>
<protein>
    <submittedName>
        <fullName evidence="1">Uncharacterized protein</fullName>
    </submittedName>
</protein>
<dbReference type="AlphaFoldDB" id="A0A0F9RNF0"/>
<proteinExistence type="predicted"/>
<comment type="caution">
    <text evidence="1">The sequence shown here is derived from an EMBL/GenBank/DDBJ whole genome shotgun (WGS) entry which is preliminary data.</text>
</comment>
<sequence>MTDRSTSDMTREELEMEVQLLRAALKRHGGEVTTTDILRVERDRDNRLAIEPRVDELATYKGRLPATVRKAIWVPSHDAPVGSFKRTNSGVQVTLQGAFKTGFLDWLDHNVNAVILQALRDYEREIVFDDFTEPLEDDGEET</sequence>